<dbReference type="PROSITE" id="PS50878">
    <property type="entry name" value="RT_POL"/>
    <property type="match status" value="1"/>
</dbReference>
<keyword evidence="2" id="KW-0548">Nucleotidyltransferase</keyword>
<dbReference type="InterPro" id="IPR051083">
    <property type="entry name" value="GrpII_Intron_Splice-Mob/Def"/>
</dbReference>
<protein>
    <submittedName>
        <fullName evidence="2">RNA-directed DNA polymerase</fullName>
    </submittedName>
</protein>
<dbReference type="RefSeq" id="WP_229582189.1">
    <property type="nucleotide sequence ID" value="NZ_CP083976.1"/>
</dbReference>
<dbReference type="CDD" id="cd01646">
    <property type="entry name" value="RT_Bac_retron_I"/>
    <property type="match status" value="1"/>
</dbReference>
<geneLocation type="plasmid" evidence="2 3">
    <name>pGD02.2.2</name>
</geneLocation>
<keyword evidence="2" id="KW-0808">Transferase</keyword>
<evidence type="ECO:0000313" key="3">
    <source>
        <dbReference type="Proteomes" id="UP001162740"/>
    </source>
</evidence>
<dbReference type="AlphaFoldDB" id="A0AA46X1L5"/>
<gene>
    <name evidence="2" type="ORF">KUM34_028995</name>
</gene>
<organism evidence="2 3">
    <name type="scientific">Rhodococcus rhodochrous</name>
    <dbReference type="NCBI Taxonomy" id="1829"/>
    <lineage>
        <taxon>Bacteria</taxon>
        <taxon>Bacillati</taxon>
        <taxon>Actinomycetota</taxon>
        <taxon>Actinomycetes</taxon>
        <taxon>Mycobacteriales</taxon>
        <taxon>Nocardiaceae</taxon>
        <taxon>Rhodococcus</taxon>
    </lineage>
</organism>
<sequence length="454" mass="50789">MEVSSQPSDFSVEALRKVYKEKVQGSSARGRDGVSARNLNDSQVERLVQATSAGLMDGTYRPSPYREFLKLKGSGKAPRVISIPTVRDRLALAAVTAHLRTNIPEISLRTPQNIVSDIKKSISGNEYRDFIRSDIVSFYPSISHLAVRRKLAQYGISSPIVEIIMRAIENPTLPDGAPKGAANFADVGVPAGTPLANILGEVVLHDFDHSVASIPGAAFFRYVDDIVVLSCYGKRGIVKQAIDSNLRLVGLKSHPKTSRDKHSAGIIDRDSFEYLGYTFEGGKVTVGKFRYANLINNLARPLTMLRRSHAEGARDLDRIQDRAEWWLNFRITGCVGDGKRRGWLPYYSQIDDIGLLHHLDKVVENLISRLPSDRAVRPKSFLKAYAYTHDPRRDPGQYIINFDKVKTTQEKRRLLQTASTYHNIPSRSEDVEKLYRRFVSFACAELEADVGRTS</sequence>
<dbReference type="InterPro" id="IPR043502">
    <property type="entry name" value="DNA/RNA_pol_sf"/>
</dbReference>
<dbReference type="Pfam" id="PF00078">
    <property type="entry name" value="RVT_1"/>
    <property type="match status" value="1"/>
</dbReference>
<feature type="domain" description="Reverse transcriptase" evidence="1">
    <location>
        <begin position="49"/>
        <end position="279"/>
    </location>
</feature>
<name>A0AA46X1L5_RHORH</name>
<dbReference type="Proteomes" id="UP001162740">
    <property type="component" value="Plasmid pGD02.2.2"/>
</dbReference>
<dbReference type="PANTHER" id="PTHR34047">
    <property type="entry name" value="NUCLEAR INTRON MATURASE 1, MITOCHONDRIAL-RELATED"/>
    <property type="match status" value="1"/>
</dbReference>
<accession>A0AA46X1L5</accession>
<keyword evidence="2" id="KW-0614">Plasmid</keyword>
<dbReference type="InterPro" id="IPR000477">
    <property type="entry name" value="RT_dom"/>
</dbReference>
<dbReference type="GO" id="GO:0003964">
    <property type="term" value="F:RNA-directed DNA polymerase activity"/>
    <property type="evidence" value="ECO:0007669"/>
    <property type="project" value="UniProtKB-KW"/>
</dbReference>
<keyword evidence="2" id="KW-0695">RNA-directed DNA polymerase</keyword>
<dbReference type="SUPFAM" id="SSF56672">
    <property type="entry name" value="DNA/RNA polymerases"/>
    <property type="match status" value="1"/>
</dbReference>
<evidence type="ECO:0000259" key="1">
    <source>
        <dbReference type="PROSITE" id="PS50878"/>
    </source>
</evidence>
<proteinExistence type="predicted"/>
<dbReference type="EMBL" id="CP083976">
    <property type="protein sequence ID" value="UZF48418.1"/>
    <property type="molecule type" value="Genomic_DNA"/>
</dbReference>
<reference evidence="2 3" key="1">
    <citation type="journal article" date="2021" name="Front. Microbiol.">
        <title>Bacterial Transformation of Aromatic Monomers in Softwood Black Liquor.</title>
        <authorList>
            <person name="Navas L.E."/>
            <person name="Dexter G."/>
            <person name="Liu J."/>
            <person name="Levy-Booth D."/>
            <person name="Cho M."/>
            <person name="Jang S.K."/>
            <person name="Mansfield S.D."/>
            <person name="Renneckar S."/>
            <person name="Mohn W.W."/>
            <person name="Eltis L.D."/>
        </authorList>
    </citation>
    <scope>NUCLEOTIDE SEQUENCE [LARGE SCALE GENOMIC DNA]</scope>
    <source>
        <strain evidence="2 3">GD02</strain>
    </source>
</reference>
<evidence type="ECO:0000313" key="2">
    <source>
        <dbReference type="EMBL" id="UZF48418.1"/>
    </source>
</evidence>
<dbReference type="PANTHER" id="PTHR34047:SF8">
    <property type="entry name" value="PROTEIN YKFC"/>
    <property type="match status" value="1"/>
</dbReference>